<sequence>MPVFTIYSLFQFFSDSACVATLELPVWIVLNSSDTSQCSNPSPVLPSIKDIELRHVTCSYTSLCSLLSILLTLDHTVKCMLNDCEITSCVGDAVCKLCQTGRVEIKTENKPIAVSLRDPSLCKALNGLNINSLSMDNPCKAFRENHKESLTQTLVLLLQLDKLSIEVNHSIPQSPDQWKTLHGLNIRSLSLNSDRELKHIESLSQSLVSLTRLEMLSIKVYYEEPGMWEALHGLGIKSLSLSMSGWSTGFKLKYAESLKQSILSLKQLETLSISVDADSTGLWEALHGLNIKRLSLSLGGETREYWVDHAESSQSLKQSLSSLTQLDTLSISVEYYSPDNRNSPGLWEALHGLSIKSLSLIGHYVCFKLEYATSLKQSLSSLTQLETLSIGVDVDSPGLREVLHGLNIKRLSLCGKRGTMRVWNAGESFPQSLPSITQLETLTLHVDTFIALQVPRSLQYFNIYFNTLIPSELRDFVGPLTACSHAIEINLQFGCASSDKHQNRIPLHEYIPMEKELVSRTNVVVKRFRIYESESNSAIPVRYIGSIVDPVRRYLSKKHDAYKKFAKCMRIFKYSRISIGLHINPDSFL</sequence>
<dbReference type="SUPFAM" id="SSF52047">
    <property type="entry name" value="RNI-like"/>
    <property type="match status" value="1"/>
</dbReference>
<comment type="caution">
    <text evidence="1">The sequence shown here is derived from an EMBL/GenBank/DDBJ whole genome shotgun (WGS) entry which is preliminary data.</text>
</comment>
<dbReference type="EMBL" id="JAIWYP010000013">
    <property type="protein sequence ID" value="KAH3714856.1"/>
    <property type="molecule type" value="Genomic_DNA"/>
</dbReference>
<name>A0A9D4C0C7_DREPO</name>
<evidence type="ECO:0000313" key="2">
    <source>
        <dbReference type="Proteomes" id="UP000828390"/>
    </source>
</evidence>
<organism evidence="1 2">
    <name type="scientific">Dreissena polymorpha</name>
    <name type="common">Zebra mussel</name>
    <name type="synonym">Mytilus polymorpha</name>
    <dbReference type="NCBI Taxonomy" id="45954"/>
    <lineage>
        <taxon>Eukaryota</taxon>
        <taxon>Metazoa</taxon>
        <taxon>Spiralia</taxon>
        <taxon>Lophotrochozoa</taxon>
        <taxon>Mollusca</taxon>
        <taxon>Bivalvia</taxon>
        <taxon>Autobranchia</taxon>
        <taxon>Heteroconchia</taxon>
        <taxon>Euheterodonta</taxon>
        <taxon>Imparidentia</taxon>
        <taxon>Neoheterodontei</taxon>
        <taxon>Myida</taxon>
        <taxon>Dreissenoidea</taxon>
        <taxon>Dreissenidae</taxon>
        <taxon>Dreissena</taxon>
    </lineage>
</organism>
<dbReference type="Proteomes" id="UP000828390">
    <property type="component" value="Unassembled WGS sequence"/>
</dbReference>
<protein>
    <submittedName>
        <fullName evidence="1">Uncharacterized protein</fullName>
    </submittedName>
</protein>
<reference evidence="1" key="2">
    <citation type="submission" date="2020-11" db="EMBL/GenBank/DDBJ databases">
        <authorList>
            <person name="McCartney M.A."/>
            <person name="Auch B."/>
            <person name="Kono T."/>
            <person name="Mallez S."/>
            <person name="Becker A."/>
            <person name="Gohl D.M."/>
            <person name="Silverstein K.A.T."/>
            <person name="Koren S."/>
            <person name="Bechman K.B."/>
            <person name="Herman A."/>
            <person name="Abrahante J.E."/>
            <person name="Garbe J."/>
        </authorList>
    </citation>
    <scope>NUCLEOTIDE SEQUENCE</scope>
    <source>
        <strain evidence="1">Duluth1</strain>
        <tissue evidence="1">Whole animal</tissue>
    </source>
</reference>
<keyword evidence="2" id="KW-1185">Reference proteome</keyword>
<dbReference type="AlphaFoldDB" id="A0A9D4C0C7"/>
<proteinExistence type="predicted"/>
<evidence type="ECO:0000313" key="1">
    <source>
        <dbReference type="EMBL" id="KAH3714856.1"/>
    </source>
</evidence>
<gene>
    <name evidence="1" type="ORF">DPMN_057558</name>
</gene>
<accession>A0A9D4C0C7</accession>
<reference evidence="1" key="1">
    <citation type="journal article" date="2019" name="bioRxiv">
        <title>The Genome of the Zebra Mussel, Dreissena polymorpha: A Resource for Invasive Species Research.</title>
        <authorList>
            <person name="McCartney M.A."/>
            <person name="Auch B."/>
            <person name="Kono T."/>
            <person name="Mallez S."/>
            <person name="Zhang Y."/>
            <person name="Obille A."/>
            <person name="Becker A."/>
            <person name="Abrahante J.E."/>
            <person name="Garbe J."/>
            <person name="Badalamenti J.P."/>
            <person name="Herman A."/>
            <person name="Mangelson H."/>
            <person name="Liachko I."/>
            <person name="Sullivan S."/>
            <person name="Sone E.D."/>
            <person name="Koren S."/>
            <person name="Silverstein K.A.T."/>
            <person name="Beckman K.B."/>
            <person name="Gohl D.M."/>
        </authorList>
    </citation>
    <scope>NUCLEOTIDE SEQUENCE</scope>
    <source>
        <strain evidence="1">Duluth1</strain>
        <tissue evidence="1">Whole animal</tissue>
    </source>
</reference>